<feature type="transmembrane region" description="Helical" evidence="1">
    <location>
        <begin position="42"/>
        <end position="68"/>
    </location>
</feature>
<dbReference type="EMBL" id="JOJR01000190">
    <property type="protein sequence ID" value="RCN42507.1"/>
    <property type="molecule type" value="Genomic_DNA"/>
</dbReference>
<keyword evidence="1" id="KW-1133">Transmembrane helix</keyword>
<evidence type="ECO:0000259" key="2">
    <source>
        <dbReference type="Pfam" id="PF10328"/>
    </source>
</evidence>
<reference evidence="3 4" key="1">
    <citation type="submission" date="2014-10" db="EMBL/GenBank/DDBJ databases">
        <title>Draft genome of the hookworm Ancylostoma caninum.</title>
        <authorList>
            <person name="Mitreva M."/>
        </authorList>
    </citation>
    <scope>NUCLEOTIDE SEQUENCE [LARGE SCALE GENOMIC DNA]</scope>
    <source>
        <strain evidence="3 4">Baltimore</strain>
    </source>
</reference>
<organism evidence="3 4">
    <name type="scientific">Ancylostoma caninum</name>
    <name type="common">Dog hookworm</name>
    <dbReference type="NCBI Taxonomy" id="29170"/>
    <lineage>
        <taxon>Eukaryota</taxon>
        <taxon>Metazoa</taxon>
        <taxon>Ecdysozoa</taxon>
        <taxon>Nematoda</taxon>
        <taxon>Chromadorea</taxon>
        <taxon>Rhabditida</taxon>
        <taxon>Rhabditina</taxon>
        <taxon>Rhabditomorpha</taxon>
        <taxon>Strongyloidea</taxon>
        <taxon>Ancylostomatidae</taxon>
        <taxon>Ancylostomatinae</taxon>
        <taxon>Ancylostoma</taxon>
    </lineage>
</organism>
<name>A0A368GI06_ANCCA</name>
<dbReference type="Pfam" id="PF10328">
    <property type="entry name" value="7TM_GPCR_Srx"/>
    <property type="match status" value="1"/>
</dbReference>
<dbReference type="PANTHER" id="PTHR23017:SF3">
    <property type="entry name" value="G-PROTEIN COUPLED RECEPTORS FAMILY 1 PROFILE DOMAIN-CONTAINING PROTEIN"/>
    <property type="match status" value="1"/>
</dbReference>
<accession>A0A368GI06</accession>
<keyword evidence="1" id="KW-0472">Membrane</keyword>
<evidence type="ECO:0000313" key="4">
    <source>
        <dbReference type="Proteomes" id="UP000252519"/>
    </source>
</evidence>
<dbReference type="Gene3D" id="1.20.1070.10">
    <property type="entry name" value="Rhodopsin 7-helix transmembrane proteins"/>
    <property type="match status" value="1"/>
</dbReference>
<dbReference type="InterPro" id="IPR019430">
    <property type="entry name" value="7TM_GPCR_serpentine_rcpt_Srx"/>
</dbReference>
<evidence type="ECO:0000313" key="3">
    <source>
        <dbReference type="EMBL" id="RCN42507.1"/>
    </source>
</evidence>
<dbReference type="OrthoDB" id="5874085at2759"/>
<dbReference type="Proteomes" id="UP000252519">
    <property type="component" value="Unassembled WGS sequence"/>
</dbReference>
<dbReference type="AlphaFoldDB" id="A0A368GI06"/>
<keyword evidence="1" id="KW-0812">Transmembrane</keyword>
<gene>
    <name evidence="3" type="ORF">ANCCAN_11478</name>
</gene>
<proteinExistence type="predicted"/>
<dbReference type="SUPFAM" id="SSF81321">
    <property type="entry name" value="Family A G protein-coupled receptor-like"/>
    <property type="match status" value="1"/>
</dbReference>
<protein>
    <recommendedName>
        <fullName evidence="2">7TM GPCR serpentine receptor class x (Srx) domain-containing protein</fullName>
    </recommendedName>
</protein>
<dbReference type="PANTHER" id="PTHR23017">
    <property type="entry name" value="SERPENTINE RECEPTOR, CLASS X"/>
    <property type="match status" value="1"/>
</dbReference>
<comment type="caution">
    <text evidence="3">The sequence shown here is derived from an EMBL/GenBank/DDBJ whole genome shotgun (WGS) entry which is preliminary data.</text>
</comment>
<feature type="transmembrane region" description="Helical" evidence="1">
    <location>
        <begin position="128"/>
        <end position="150"/>
    </location>
</feature>
<keyword evidence="4" id="KW-1185">Reference proteome</keyword>
<feature type="domain" description="7TM GPCR serpentine receptor class x (Srx)" evidence="2">
    <location>
        <begin position="26"/>
        <end position="155"/>
    </location>
</feature>
<sequence length="176" mass="20152">MRNSHTVINATKSEQCIFLFRNYTILITESFTGRLVGQLTLLFWYAAVYGQLQIAINGLLAIVSPVLYSRAFSIRRTAQIVAASWFLSSVHVIVFFWDECGFMFDVERLVWYYSESKCGEFLSFYFDFIHGSTICIAVVLMDVITFFAIFRHTKVNHFVLHGRAKTQAFLGLGIAT</sequence>
<feature type="transmembrane region" description="Helical" evidence="1">
    <location>
        <begin position="80"/>
        <end position="97"/>
    </location>
</feature>
<evidence type="ECO:0000256" key="1">
    <source>
        <dbReference type="SAM" id="Phobius"/>
    </source>
</evidence>